<dbReference type="SUPFAM" id="SSF159283">
    <property type="entry name" value="Guanosine diphospho-D-mannose pyrophosphorylase/mannose-6-phosphate isomerase linker domain"/>
    <property type="match status" value="1"/>
</dbReference>
<dbReference type="GO" id="GO:0004475">
    <property type="term" value="F:mannose-1-phosphate guanylyltransferase (GTP) activity"/>
    <property type="evidence" value="ECO:0007669"/>
    <property type="project" value="InterPro"/>
</dbReference>
<dbReference type="CDD" id="cd02509">
    <property type="entry name" value="GDP-M1P_Guanylyltransferase"/>
    <property type="match status" value="1"/>
</dbReference>
<dbReference type="SUPFAM" id="SSF53448">
    <property type="entry name" value="Nucleotide-diphospho-sugar transferases"/>
    <property type="match status" value="1"/>
</dbReference>
<dbReference type="PANTHER" id="PTHR46390:SF1">
    <property type="entry name" value="MANNOSE-1-PHOSPHATE GUANYLYLTRANSFERASE"/>
    <property type="match status" value="1"/>
</dbReference>
<feature type="domain" description="MannoseP isomerase/GMP-like beta-helix" evidence="2">
    <location>
        <begin position="276"/>
        <end position="324"/>
    </location>
</feature>
<reference evidence="3 4" key="1">
    <citation type="submission" date="2019-08" db="EMBL/GenBank/DDBJ databases">
        <title>In-depth cultivation of the pig gut microbiome towards novel bacterial diversity and tailored functional studies.</title>
        <authorList>
            <person name="Wylensek D."/>
            <person name="Hitch T.C.A."/>
            <person name="Clavel T."/>
        </authorList>
    </citation>
    <scope>NUCLEOTIDE SEQUENCE [LARGE SCALE GENOMIC DNA]</scope>
    <source>
        <strain evidence="3 4">WB03_NA08</strain>
    </source>
</reference>
<sequence>MRRLHAIIPAGGTGTRLWPLSRADHPKFFLDLLGEGRSLLQATVERLLPISETITIVTGSRHEDQVKAQISDSRVRVLVEPSPRDSMAAIGLAVYRLAEEFGDDCIVGSFAADHVIEDEQEFVAAVNNAIEGAAQNYLTTIGITPAEPSTAFGYIEPGSEIAPSVYAAQRFVEKPEKDVAEEYCRNGFLWNAGMFVMRAGLLREGLAQMLPQMDRGLAKLSSGPVDAAAWNTLPRIAIDYALAEPMAAQGRVAVTPGNCGWSDIGDFKALADIAGVEGTGVFTRSKKHVVTVGLSDVAVIDTDDALLVIDLHQAQKVKQVVDHLKETGQDHLL</sequence>
<evidence type="ECO:0000259" key="2">
    <source>
        <dbReference type="Pfam" id="PF22640"/>
    </source>
</evidence>
<organism evidence="3 4">
    <name type="scientific">Scrofimicrobium canadense</name>
    <dbReference type="NCBI Taxonomy" id="2652290"/>
    <lineage>
        <taxon>Bacteria</taxon>
        <taxon>Bacillati</taxon>
        <taxon>Actinomycetota</taxon>
        <taxon>Actinomycetes</taxon>
        <taxon>Actinomycetales</taxon>
        <taxon>Actinomycetaceae</taxon>
        <taxon>Scrofimicrobium</taxon>
    </lineage>
</organism>
<dbReference type="PANTHER" id="PTHR46390">
    <property type="entry name" value="MANNOSE-1-PHOSPHATE GUANYLYLTRANSFERASE"/>
    <property type="match status" value="1"/>
</dbReference>
<comment type="caution">
    <text evidence="3">The sequence shown here is derived from an EMBL/GenBank/DDBJ whole genome shotgun (WGS) entry which is preliminary data.</text>
</comment>
<evidence type="ECO:0000259" key="1">
    <source>
        <dbReference type="Pfam" id="PF00483"/>
    </source>
</evidence>
<dbReference type="Pfam" id="PF22640">
    <property type="entry name" value="ManC_GMP_beta-helix"/>
    <property type="match status" value="1"/>
</dbReference>
<dbReference type="InterPro" id="IPR049577">
    <property type="entry name" value="GMPP_N"/>
</dbReference>
<dbReference type="Pfam" id="PF00483">
    <property type="entry name" value="NTP_transferase"/>
    <property type="match status" value="1"/>
</dbReference>
<accession>A0A6N7VPS0</accession>
<proteinExistence type="predicted"/>
<dbReference type="InterPro" id="IPR054566">
    <property type="entry name" value="ManC/GMP-like_b-helix"/>
</dbReference>
<dbReference type="GO" id="GO:0009298">
    <property type="term" value="P:GDP-mannose biosynthetic process"/>
    <property type="evidence" value="ECO:0007669"/>
    <property type="project" value="TreeGrafter"/>
</dbReference>
<dbReference type="Gene3D" id="3.90.550.10">
    <property type="entry name" value="Spore Coat Polysaccharide Biosynthesis Protein SpsA, Chain A"/>
    <property type="match status" value="1"/>
</dbReference>
<evidence type="ECO:0000313" key="4">
    <source>
        <dbReference type="Proteomes" id="UP000470875"/>
    </source>
</evidence>
<dbReference type="InterPro" id="IPR005835">
    <property type="entry name" value="NTP_transferase_dom"/>
</dbReference>
<keyword evidence="4" id="KW-1185">Reference proteome</keyword>
<dbReference type="AlphaFoldDB" id="A0A6N7VPS0"/>
<dbReference type="InterPro" id="IPR029044">
    <property type="entry name" value="Nucleotide-diphossugar_trans"/>
</dbReference>
<dbReference type="RefSeq" id="WP_154543479.1">
    <property type="nucleotide sequence ID" value="NZ_VULO01000003.1"/>
</dbReference>
<feature type="domain" description="Nucleotidyl transferase" evidence="1">
    <location>
        <begin position="6"/>
        <end position="273"/>
    </location>
</feature>
<dbReference type="InterPro" id="IPR051161">
    <property type="entry name" value="Mannose-6P_isomerase_type2"/>
</dbReference>
<evidence type="ECO:0000313" key="3">
    <source>
        <dbReference type="EMBL" id="MSS83744.1"/>
    </source>
</evidence>
<dbReference type="EMBL" id="VULO01000003">
    <property type="protein sequence ID" value="MSS83744.1"/>
    <property type="molecule type" value="Genomic_DNA"/>
</dbReference>
<gene>
    <name evidence="3" type="ORF">FYJ24_03005</name>
</gene>
<dbReference type="Proteomes" id="UP000470875">
    <property type="component" value="Unassembled WGS sequence"/>
</dbReference>
<name>A0A6N7VPS0_9ACTO</name>
<protein>
    <submittedName>
        <fullName evidence="3">NTP transferase domain-containing protein</fullName>
    </submittedName>
</protein>
<keyword evidence="3" id="KW-0808">Transferase</keyword>